<accession>A0ABS8M0V9</accession>
<organism evidence="1 2">
    <name type="scientific">Flavobacterium lipolyticum</name>
    <dbReference type="NCBI Taxonomy" id="2893754"/>
    <lineage>
        <taxon>Bacteria</taxon>
        <taxon>Pseudomonadati</taxon>
        <taxon>Bacteroidota</taxon>
        <taxon>Flavobacteriia</taxon>
        <taxon>Flavobacteriales</taxon>
        <taxon>Flavobacteriaceae</taxon>
        <taxon>Flavobacterium</taxon>
    </lineage>
</organism>
<gene>
    <name evidence="1" type="ORF">LNQ34_11905</name>
</gene>
<evidence type="ECO:0008006" key="3">
    <source>
        <dbReference type="Google" id="ProtNLM"/>
    </source>
</evidence>
<evidence type="ECO:0000313" key="2">
    <source>
        <dbReference type="Proteomes" id="UP001430700"/>
    </source>
</evidence>
<reference evidence="1" key="1">
    <citation type="submission" date="2021-11" db="EMBL/GenBank/DDBJ databases">
        <title>Description of novel Flavobacterium species.</title>
        <authorList>
            <person name="Saticioglu I.B."/>
            <person name="Ay H."/>
            <person name="Altun S."/>
            <person name="Duman M."/>
        </authorList>
    </citation>
    <scope>NUCLEOTIDE SEQUENCE</scope>
    <source>
        <strain evidence="1">F-126</strain>
    </source>
</reference>
<evidence type="ECO:0000313" key="1">
    <source>
        <dbReference type="EMBL" id="MCC9018481.1"/>
    </source>
</evidence>
<dbReference type="PROSITE" id="PS51257">
    <property type="entry name" value="PROKAR_LIPOPROTEIN"/>
    <property type="match status" value="1"/>
</dbReference>
<dbReference type="Proteomes" id="UP001430700">
    <property type="component" value="Unassembled WGS sequence"/>
</dbReference>
<keyword evidence="2" id="KW-1185">Reference proteome</keyword>
<name>A0ABS8M0V9_9FLAO</name>
<protein>
    <recommendedName>
        <fullName evidence="3">Lipoprotein</fullName>
    </recommendedName>
</protein>
<proteinExistence type="predicted"/>
<dbReference type="RefSeq" id="WP_229999874.1">
    <property type="nucleotide sequence ID" value="NZ_JAJJMN010000001.1"/>
</dbReference>
<sequence>MRKYFISLIIVIIFIQSCSSVKESLSPLNTYLSSKLNDNDTIIVIENKINNNFAIDFLKRSSVVRVDNNTIEGSTGLKFPLYKEEYWDIMNRRYRNKITDKVWLKTELWNRKDFRNTKIKFIREDAFPKPYVYNEYMTAKKRELSVFSFSEPIFYKNSKYVIFAKSETSTKKQFIEPNSIIIMKKEKGKWIVVKEIGDYVYY</sequence>
<comment type="caution">
    <text evidence="1">The sequence shown here is derived from an EMBL/GenBank/DDBJ whole genome shotgun (WGS) entry which is preliminary data.</text>
</comment>
<dbReference type="EMBL" id="JAJJMN010000001">
    <property type="protein sequence ID" value="MCC9018481.1"/>
    <property type="molecule type" value="Genomic_DNA"/>
</dbReference>